<keyword evidence="7" id="KW-0807">Transducer</keyword>
<dbReference type="PRINTS" id="PR00245">
    <property type="entry name" value="OLFACTORYR"/>
</dbReference>
<evidence type="ECO:0000313" key="9">
    <source>
        <dbReference type="EMBL" id="NXK15708.1"/>
    </source>
</evidence>
<evidence type="ECO:0000256" key="5">
    <source>
        <dbReference type="ARBA" id="ARBA00022989"/>
    </source>
</evidence>
<comment type="subcellular location">
    <subcellularLocation>
        <location evidence="1">Cell membrane</location>
        <topology evidence="1">Multi-pass membrane protein</topology>
    </subcellularLocation>
</comment>
<dbReference type="Gene3D" id="1.20.1070.10">
    <property type="entry name" value="Rhodopsin 7-helix transmembrane proteins"/>
    <property type="match status" value="1"/>
</dbReference>
<name>A0A7L0H8P9_HERCA</name>
<feature type="non-terminal residue" evidence="9">
    <location>
        <position position="1"/>
    </location>
</feature>
<accession>A0A7L0H8P9</accession>
<reference evidence="9 10" key="1">
    <citation type="submission" date="2019-09" db="EMBL/GenBank/DDBJ databases">
        <title>Bird 10,000 Genomes (B10K) Project - Family phase.</title>
        <authorList>
            <person name="Zhang G."/>
        </authorList>
    </citation>
    <scope>NUCLEOTIDE SEQUENCE [LARGE SCALE GENOMIC DNA]</scope>
    <source>
        <strain evidence="9">B10K-DU-005-78</strain>
        <tissue evidence="9">Mixed tissue sample</tissue>
    </source>
</reference>
<protein>
    <submittedName>
        <fullName evidence="9">OR2C3 protein</fullName>
    </submittedName>
</protein>
<feature type="transmembrane region" description="Helical" evidence="8">
    <location>
        <begin position="12"/>
        <end position="34"/>
    </location>
</feature>
<evidence type="ECO:0000256" key="3">
    <source>
        <dbReference type="ARBA" id="ARBA00022606"/>
    </source>
</evidence>
<dbReference type="PANTHER" id="PTHR26453">
    <property type="entry name" value="OLFACTORY RECEPTOR"/>
    <property type="match status" value="1"/>
</dbReference>
<keyword evidence="2" id="KW-1003">Cell membrane</keyword>
<evidence type="ECO:0000313" key="10">
    <source>
        <dbReference type="Proteomes" id="UP000555649"/>
    </source>
</evidence>
<dbReference type="GO" id="GO:0005886">
    <property type="term" value="C:plasma membrane"/>
    <property type="evidence" value="ECO:0007669"/>
    <property type="project" value="UniProtKB-SubCell"/>
</dbReference>
<comment type="caution">
    <text evidence="9">The sequence shown here is derived from an EMBL/GenBank/DDBJ whole genome shotgun (WGS) entry which is preliminary data.</text>
</comment>
<dbReference type="InterPro" id="IPR000725">
    <property type="entry name" value="Olfact_rcpt"/>
</dbReference>
<dbReference type="GO" id="GO:0004984">
    <property type="term" value="F:olfactory receptor activity"/>
    <property type="evidence" value="ECO:0007669"/>
    <property type="project" value="InterPro"/>
</dbReference>
<gene>
    <name evidence="9" type="primary">Or2c3</name>
    <name evidence="9" type="ORF">HERCAC_R08915</name>
</gene>
<keyword evidence="5 8" id="KW-1133">Transmembrane helix</keyword>
<keyword evidence="6 8" id="KW-0472">Membrane</keyword>
<evidence type="ECO:0000256" key="6">
    <source>
        <dbReference type="ARBA" id="ARBA00023136"/>
    </source>
</evidence>
<dbReference type="Pfam" id="PF13853">
    <property type="entry name" value="7tm_4"/>
    <property type="match status" value="1"/>
</dbReference>
<evidence type="ECO:0000256" key="8">
    <source>
        <dbReference type="SAM" id="Phobius"/>
    </source>
</evidence>
<evidence type="ECO:0000256" key="4">
    <source>
        <dbReference type="ARBA" id="ARBA00022692"/>
    </source>
</evidence>
<keyword evidence="3" id="KW-0716">Sensory transduction</keyword>
<proteinExistence type="predicted"/>
<dbReference type="GO" id="GO:0007186">
    <property type="term" value="P:G protein-coupled receptor signaling pathway"/>
    <property type="evidence" value="ECO:0007669"/>
    <property type="project" value="InterPro"/>
</dbReference>
<evidence type="ECO:0000256" key="2">
    <source>
        <dbReference type="ARBA" id="ARBA00022475"/>
    </source>
</evidence>
<keyword evidence="10" id="KW-1185">Reference proteome</keyword>
<evidence type="ECO:0000256" key="7">
    <source>
        <dbReference type="ARBA" id="ARBA00023224"/>
    </source>
</evidence>
<dbReference type="SUPFAM" id="SSF81321">
    <property type="entry name" value="Family A G protein-coupled receptor-like"/>
    <property type="match status" value="1"/>
</dbReference>
<feature type="transmembrane region" description="Helical" evidence="8">
    <location>
        <begin position="46"/>
        <end position="66"/>
    </location>
</feature>
<organism evidence="9 10">
    <name type="scientific">Herpetotheres cachinnans</name>
    <name type="common">Laughing falcon</name>
    <name type="synonym">Falco cachinnans</name>
    <dbReference type="NCBI Taxonomy" id="56343"/>
    <lineage>
        <taxon>Eukaryota</taxon>
        <taxon>Metazoa</taxon>
        <taxon>Chordata</taxon>
        <taxon>Craniata</taxon>
        <taxon>Vertebrata</taxon>
        <taxon>Euteleostomi</taxon>
        <taxon>Archelosauria</taxon>
        <taxon>Archosauria</taxon>
        <taxon>Dinosauria</taxon>
        <taxon>Saurischia</taxon>
        <taxon>Theropoda</taxon>
        <taxon>Coelurosauria</taxon>
        <taxon>Aves</taxon>
        <taxon>Neognathae</taxon>
        <taxon>Neoaves</taxon>
        <taxon>Telluraves</taxon>
        <taxon>Australaves</taxon>
        <taxon>Falconiformes</taxon>
        <taxon>Falconidae</taxon>
        <taxon>Herpetotheres</taxon>
    </lineage>
</organism>
<dbReference type="Proteomes" id="UP000555649">
    <property type="component" value="Unassembled WGS sequence"/>
</dbReference>
<evidence type="ECO:0000256" key="1">
    <source>
        <dbReference type="ARBA" id="ARBA00004651"/>
    </source>
</evidence>
<keyword evidence="4 8" id="KW-0812">Transmembrane</keyword>
<feature type="non-terminal residue" evidence="9">
    <location>
        <position position="72"/>
    </location>
</feature>
<sequence>KVRSQEGRWKPFSTCVSHLTVVALLHIPVLFNYTPPSSGSSPKRDVQLALMYSAVTPALNPLIYTLRNQEVR</sequence>
<dbReference type="AlphaFoldDB" id="A0A7L0H8P9"/>
<dbReference type="EMBL" id="VXAJ01001766">
    <property type="protein sequence ID" value="NXK15708.1"/>
    <property type="molecule type" value="Genomic_DNA"/>
</dbReference>